<evidence type="ECO:0000313" key="2">
    <source>
        <dbReference type="EMBL" id="NJW55109.1"/>
    </source>
</evidence>
<feature type="transmembrane region" description="Helical" evidence="1">
    <location>
        <begin position="65"/>
        <end position="84"/>
    </location>
</feature>
<dbReference type="GO" id="GO:0016874">
    <property type="term" value="F:ligase activity"/>
    <property type="evidence" value="ECO:0007669"/>
    <property type="project" value="UniProtKB-KW"/>
</dbReference>
<feature type="non-terminal residue" evidence="2">
    <location>
        <position position="1"/>
    </location>
</feature>
<keyword evidence="1" id="KW-1133">Transmembrane helix</keyword>
<reference evidence="2 3" key="1">
    <citation type="submission" date="2020-03" db="EMBL/GenBank/DDBJ databases">
        <title>Salinimicrobium sp. nov, isolated from SCS.</title>
        <authorList>
            <person name="Cao W.R."/>
        </authorList>
    </citation>
    <scope>NUCLEOTIDE SEQUENCE [LARGE SCALE GENOMIC DNA]</scope>
    <source>
        <strain evidence="3">J15B91</strain>
    </source>
</reference>
<proteinExistence type="predicted"/>
<comment type="caution">
    <text evidence="2">The sequence shown here is derived from an EMBL/GenBank/DDBJ whole genome shotgun (WGS) entry which is preliminary data.</text>
</comment>
<feature type="non-terminal residue" evidence="2">
    <location>
        <position position="137"/>
    </location>
</feature>
<keyword evidence="3" id="KW-1185">Reference proteome</keyword>
<evidence type="ECO:0000313" key="3">
    <source>
        <dbReference type="Proteomes" id="UP000703674"/>
    </source>
</evidence>
<feature type="transmembrane region" description="Helical" evidence="1">
    <location>
        <begin position="7"/>
        <end position="29"/>
    </location>
</feature>
<accession>A0ABX1D5Y9</accession>
<sequence>SSKTVPFWIYLLILMPGIIVGSMTISYDVEFRKQVAFNLAGPVCLGISALYCYYKKIKKDDLEMVLMMMLLPLLSQMFYLFLYTPTLRQEIIHLSGNYAATGGYGPNQIATVFGLGAFLLVARLFTIKNKMINLIDL</sequence>
<keyword evidence="2" id="KW-0436">Ligase</keyword>
<feature type="transmembrane region" description="Helical" evidence="1">
    <location>
        <begin position="104"/>
        <end position="125"/>
    </location>
</feature>
<name>A0ABX1D5Y9_9FLAO</name>
<gene>
    <name evidence="2" type="ORF">HC175_19540</name>
</gene>
<dbReference type="Proteomes" id="UP000703674">
    <property type="component" value="Unassembled WGS sequence"/>
</dbReference>
<dbReference type="EMBL" id="JAAVJR010000817">
    <property type="protein sequence ID" value="NJW55109.1"/>
    <property type="molecule type" value="Genomic_DNA"/>
</dbReference>
<feature type="transmembrane region" description="Helical" evidence="1">
    <location>
        <begin position="35"/>
        <end position="53"/>
    </location>
</feature>
<protein>
    <submittedName>
        <fullName evidence="2">O-antigen ligase domain-containing protein</fullName>
    </submittedName>
</protein>
<keyword evidence="1" id="KW-0472">Membrane</keyword>
<organism evidence="2 3">
    <name type="scientific">Salinimicrobium oceani</name>
    <dbReference type="NCBI Taxonomy" id="2722702"/>
    <lineage>
        <taxon>Bacteria</taxon>
        <taxon>Pseudomonadati</taxon>
        <taxon>Bacteroidota</taxon>
        <taxon>Flavobacteriia</taxon>
        <taxon>Flavobacteriales</taxon>
        <taxon>Flavobacteriaceae</taxon>
        <taxon>Salinimicrobium</taxon>
    </lineage>
</organism>
<keyword evidence="1" id="KW-0812">Transmembrane</keyword>
<evidence type="ECO:0000256" key="1">
    <source>
        <dbReference type="SAM" id="Phobius"/>
    </source>
</evidence>